<dbReference type="Gene3D" id="1.25.40.10">
    <property type="entry name" value="Tetratricopeptide repeat domain"/>
    <property type="match status" value="2"/>
</dbReference>
<dbReference type="SMART" id="SM00028">
    <property type="entry name" value="TPR"/>
    <property type="match status" value="5"/>
</dbReference>
<keyword evidence="2" id="KW-0812">Transmembrane</keyword>
<name>A0A1Y5RM38_9RHOB</name>
<organism evidence="3 4">
    <name type="scientific">Falsiruegeria litorea R37</name>
    <dbReference type="NCBI Taxonomy" id="1200284"/>
    <lineage>
        <taxon>Bacteria</taxon>
        <taxon>Pseudomonadati</taxon>
        <taxon>Pseudomonadota</taxon>
        <taxon>Alphaproteobacteria</taxon>
        <taxon>Rhodobacterales</taxon>
        <taxon>Roseobacteraceae</taxon>
        <taxon>Falsiruegeria</taxon>
    </lineage>
</organism>
<dbReference type="PROSITE" id="PS50005">
    <property type="entry name" value="TPR"/>
    <property type="match status" value="2"/>
</dbReference>
<gene>
    <name evidence="3" type="ORF">TRL7639_00519</name>
</gene>
<dbReference type="SUPFAM" id="SSF48452">
    <property type="entry name" value="TPR-like"/>
    <property type="match status" value="1"/>
</dbReference>
<dbReference type="AlphaFoldDB" id="A0A1Y5RM38"/>
<dbReference type="Pfam" id="PF13181">
    <property type="entry name" value="TPR_8"/>
    <property type="match status" value="1"/>
</dbReference>
<dbReference type="EMBL" id="FWFO01000001">
    <property type="protein sequence ID" value="SLN20664.1"/>
    <property type="molecule type" value="Genomic_DNA"/>
</dbReference>
<evidence type="ECO:0000256" key="2">
    <source>
        <dbReference type="SAM" id="Phobius"/>
    </source>
</evidence>
<evidence type="ECO:0000256" key="1">
    <source>
        <dbReference type="PROSITE-ProRule" id="PRU00339"/>
    </source>
</evidence>
<dbReference type="InterPro" id="IPR019734">
    <property type="entry name" value="TPR_rpt"/>
</dbReference>
<keyword evidence="2" id="KW-0472">Membrane</keyword>
<protein>
    <submittedName>
        <fullName evidence="3">Tetratricopeptide repeat protein</fullName>
    </submittedName>
</protein>
<accession>A0A1Y5RM38</accession>
<reference evidence="3 4" key="1">
    <citation type="submission" date="2017-03" db="EMBL/GenBank/DDBJ databases">
        <authorList>
            <person name="Afonso C.L."/>
            <person name="Miller P.J."/>
            <person name="Scott M.A."/>
            <person name="Spackman E."/>
            <person name="Goraichik I."/>
            <person name="Dimitrov K.M."/>
            <person name="Suarez D.L."/>
            <person name="Swayne D.E."/>
        </authorList>
    </citation>
    <scope>NUCLEOTIDE SEQUENCE [LARGE SCALE GENOMIC DNA]</scope>
    <source>
        <strain evidence="3 4">CECT 7639</strain>
    </source>
</reference>
<evidence type="ECO:0000313" key="3">
    <source>
        <dbReference type="EMBL" id="SLN20664.1"/>
    </source>
</evidence>
<dbReference type="OrthoDB" id="7845632at2"/>
<feature type="transmembrane region" description="Helical" evidence="2">
    <location>
        <begin position="25"/>
        <end position="43"/>
    </location>
</feature>
<dbReference type="GO" id="GO:0051301">
    <property type="term" value="P:cell division"/>
    <property type="evidence" value="ECO:0007669"/>
    <property type="project" value="TreeGrafter"/>
</dbReference>
<dbReference type="Pfam" id="PF13432">
    <property type="entry name" value="TPR_16"/>
    <property type="match status" value="1"/>
</dbReference>
<sequence>MANIPDAPDGFGAGLKASLDNVRAILVQLVTLIVIVAFAFGLVRELLRPSVVIGEITTPKVLRERGLDGNALGRKLADALEEIRRDANSSKDALSFLPAESTAEIQVPGAEFSLNSVVDALRQMLGLASYRITGELVCGDTSCTLENSLLTLRVRDGARVQSLDAAKVGDQGIEAAMLTQSVALTGLVEPYLAAAYAYFQADADQEKLEVAEAAAMNILREGHPDSAWAANLIGLVRHKQQRFAEAVTWFERSARLSYEMGPSSFALPHSNRGNSLLHLSKPGEAQQAFYVATLRNPYHETAYAGQGRALAMKQEHGMAISFYKRQLRMNPRDFGTMLNVSHSLNQMGQRDEALTYLNTATELAPNDALVYHHWGNYYAMTSTASEQNLREALRNYEKAIELSPEFTPSRKMRVWLLISLGESQQAFETLHRTSGEGHTWTNADVMVALQMASRNLPQDPKTTCVLLRREVIRYDTRFSDTVAGQAPEWHREVEAFCIAQGFL</sequence>
<feature type="repeat" description="TPR" evidence="1">
    <location>
        <begin position="334"/>
        <end position="367"/>
    </location>
</feature>
<keyword evidence="4" id="KW-1185">Reference proteome</keyword>
<dbReference type="InterPro" id="IPR011990">
    <property type="entry name" value="TPR-like_helical_dom_sf"/>
</dbReference>
<dbReference type="PANTHER" id="PTHR12558">
    <property type="entry name" value="CELL DIVISION CYCLE 16,23,27"/>
    <property type="match status" value="1"/>
</dbReference>
<keyword evidence="2" id="KW-1133">Transmembrane helix</keyword>
<keyword evidence="1" id="KW-0802">TPR repeat</keyword>
<evidence type="ECO:0000313" key="4">
    <source>
        <dbReference type="Proteomes" id="UP000193077"/>
    </source>
</evidence>
<dbReference type="PANTHER" id="PTHR12558:SF13">
    <property type="entry name" value="CELL DIVISION CYCLE PROTEIN 27 HOMOLOG"/>
    <property type="match status" value="1"/>
</dbReference>
<dbReference type="Proteomes" id="UP000193077">
    <property type="component" value="Unassembled WGS sequence"/>
</dbReference>
<feature type="repeat" description="TPR" evidence="1">
    <location>
        <begin position="300"/>
        <end position="333"/>
    </location>
</feature>
<proteinExistence type="predicted"/>